<keyword evidence="11" id="KW-1185">Reference proteome</keyword>
<dbReference type="InterPro" id="IPR000014">
    <property type="entry name" value="PAS"/>
</dbReference>
<dbReference type="InterPro" id="IPR052155">
    <property type="entry name" value="Biofilm_reg_signaling"/>
</dbReference>
<feature type="domain" description="CHASE" evidence="7">
    <location>
        <begin position="115"/>
        <end position="201"/>
    </location>
</feature>
<dbReference type="InterPro" id="IPR035965">
    <property type="entry name" value="PAS-like_dom_sf"/>
</dbReference>
<evidence type="ECO:0000259" key="7">
    <source>
        <dbReference type="PROSITE" id="PS50839"/>
    </source>
</evidence>
<feature type="domain" description="PAC" evidence="6">
    <location>
        <begin position="387"/>
        <end position="438"/>
    </location>
</feature>
<sequence length="926" mass="102677">MARTRTGKRMTWRSRPLQPTTLPVIIALMVIVAAWIFAEHQARTLAQQSMRAQVLDKVSVVRAKLEGGINANVQLVRGLVTVIESEPDLDQARFESLASSLIRGDNELRNIALAPDLVVNMVYPLIGNRAALGLDYSKPGPQREAALRARDTGRLILAGPVDLVQGGRGFIGRFPIFIPDEEADPRFWGIAAAVIDADKLYWQSGMWTSDLDIALMGRDGSGARGDVFFGDADVVERDPVFVDVILPTGTWRLAATPPGGWRHDMANIWALRLLIVIAGAIIILPIWFAGRLMGERQAHMQTLAHREEEMRLLSQRLELALTTSEIGIWELDLHTGELIWDARMHELYDVVPGAARHVDIWRERLHPDDLARAEEELRECIEETGRYETEFRIITRSGEVRWIRAIATMQTDADGLRRLVGVNWNVSRDHALTEDITRAKELAGARSRALEQAKGRIEYNALHDSLTGLPNRRYLDRVLLGKAGPGVAQIIDAGEAGAENDGETRLALLHVDLDRFKQINDTLGHAAGDAMLVHAAEVLRSRTDADMFVARVGGDEFVVFCTNRDEAALSALAGRIVEAMRRPVVFEGHECRFGVSIGIAHGARCVSGDESIGKRLLVNADIALYRAKKRGRDRYEFFTQALQAEIVETKKLADDILRGMENHEFEAFYQPQFDARSRDIVGVEALVRWRHPTLGLLAPDRFMRVAEELNVVTAIDRLVLEQGLRDHAAWREAGLVIPKLSVNVSARRLHDEELIAQLGGMDIAPGVVAFELVESIFLDEEDEVAMANIEAIKRLGIDIEIDDFGTGYASIVSLMKLQPARLKIDRQFIAPILDSTRQRKLVRSIVDIGASLGIGIVAEGVETMDHAKALQRMGCDVLQGYAFARPMTAETLAGFARGQQWRVAPAARSGEHPKDVIARVQRAAGA</sequence>
<reference evidence="10 11" key="1">
    <citation type="submission" date="2016-08" db="EMBL/GenBank/DDBJ databases">
        <authorList>
            <person name="Varghese N."/>
            <person name="Submissions Spin"/>
        </authorList>
    </citation>
    <scope>NUCLEOTIDE SEQUENCE [LARGE SCALE GENOMIC DNA]</scope>
    <source>
        <strain evidence="10 11">HL-109</strain>
    </source>
</reference>
<dbReference type="PANTHER" id="PTHR44757">
    <property type="entry name" value="DIGUANYLATE CYCLASE DGCP"/>
    <property type="match status" value="1"/>
</dbReference>
<dbReference type="PANTHER" id="PTHR44757:SF2">
    <property type="entry name" value="BIOFILM ARCHITECTURE MAINTENANCE PROTEIN MBAA"/>
    <property type="match status" value="1"/>
</dbReference>
<dbReference type="InterPro" id="IPR000700">
    <property type="entry name" value="PAS-assoc_C"/>
</dbReference>
<feature type="transmembrane region" description="Helical" evidence="5">
    <location>
        <begin position="269"/>
        <end position="290"/>
    </location>
</feature>
<dbReference type="InterPro" id="IPR000160">
    <property type="entry name" value="GGDEF_dom"/>
</dbReference>
<accession>A0ABY0K414</accession>
<dbReference type="SMART" id="SM00052">
    <property type="entry name" value="EAL"/>
    <property type="match status" value="1"/>
</dbReference>
<dbReference type="NCBIfam" id="TIGR00254">
    <property type="entry name" value="GGDEF"/>
    <property type="match status" value="1"/>
</dbReference>
<comment type="caution">
    <text evidence="10">The sequence shown here is derived from an EMBL/GenBank/DDBJ whole genome shotgun (WGS) entry which is preliminary data.</text>
</comment>
<dbReference type="InterPro" id="IPR035919">
    <property type="entry name" value="EAL_sf"/>
</dbReference>
<dbReference type="PROSITE" id="PS50883">
    <property type="entry name" value="EAL"/>
    <property type="match status" value="1"/>
</dbReference>
<evidence type="ECO:0000256" key="2">
    <source>
        <dbReference type="ARBA" id="ARBA00022692"/>
    </source>
</evidence>
<evidence type="ECO:0000259" key="6">
    <source>
        <dbReference type="PROSITE" id="PS50113"/>
    </source>
</evidence>
<evidence type="ECO:0000256" key="5">
    <source>
        <dbReference type="SAM" id="Phobius"/>
    </source>
</evidence>
<dbReference type="CDD" id="cd00130">
    <property type="entry name" value="PAS"/>
    <property type="match status" value="1"/>
</dbReference>
<evidence type="ECO:0000256" key="4">
    <source>
        <dbReference type="ARBA" id="ARBA00023136"/>
    </source>
</evidence>
<evidence type="ECO:0000259" key="8">
    <source>
        <dbReference type="PROSITE" id="PS50883"/>
    </source>
</evidence>
<gene>
    <name evidence="10" type="ORF">GA0071312_0099</name>
</gene>
<protein>
    <submittedName>
        <fullName evidence="10">Diguanylate cyclase (GGDEF) domain-containing protein</fullName>
    </submittedName>
</protein>
<evidence type="ECO:0000313" key="11">
    <source>
        <dbReference type="Proteomes" id="UP000182800"/>
    </source>
</evidence>
<dbReference type="SMART" id="SM00267">
    <property type="entry name" value="GGDEF"/>
    <property type="match status" value="1"/>
</dbReference>
<dbReference type="Pfam" id="PF00990">
    <property type="entry name" value="GGDEF"/>
    <property type="match status" value="1"/>
</dbReference>
<dbReference type="Gene3D" id="3.20.20.450">
    <property type="entry name" value="EAL domain"/>
    <property type="match status" value="1"/>
</dbReference>
<organism evidence="10 11">
    <name type="scientific">Saliniramus fredricksonii</name>
    <dbReference type="NCBI Taxonomy" id="1653334"/>
    <lineage>
        <taxon>Bacteria</taxon>
        <taxon>Pseudomonadati</taxon>
        <taxon>Pseudomonadota</taxon>
        <taxon>Alphaproteobacteria</taxon>
        <taxon>Hyphomicrobiales</taxon>
        <taxon>Salinarimonadaceae</taxon>
        <taxon>Saliniramus</taxon>
    </lineage>
</organism>
<feature type="domain" description="GGDEF" evidence="9">
    <location>
        <begin position="504"/>
        <end position="640"/>
    </location>
</feature>
<dbReference type="PROSITE" id="PS50887">
    <property type="entry name" value="GGDEF"/>
    <property type="match status" value="1"/>
</dbReference>
<dbReference type="InterPro" id="IPR006189">
    <property type="entry name" value="CHASE_dom"/>
</dbReference>
<dbReference type="Pfam" id="PF08447">
    <property type="entry name" value="PAS_3"/>
    <property type="match status" value="1"/>
</dbReference>
<keyword evidence="4 5" id="KW-0472">Membrane</keyword>
<feature type="transmembrane region" description="Helical" evidence="5">
    <location>
        <begin position="21"/>
        <end position="38"/>
    </location>
</feature>
<dbReference type="Gene3D" id="3.30.450.350">
    <property type="entry name" value="CHASE domain"/>
    <property type="match status" value="1"/>
</dbReference>
<dbReference type="InterPro" id="IPR001633">
    <property type="entry name" value="EAL_dom"/>
</dbReference>
<dbReference type="Gene3D" id="3.30.450.20">
    <property type="entry name" value="PAS domain"/>
    <property type="match status" value="1"/>
</dbReference>
<dbReference type="SUPFAM" id="SSF55073">
    <property type="entry name" value="Nucleotide cyclase"/>
    <property type="match status" value="1"/>
</dbReference>
<comment type="subcellular location">
    <subcellularLocation>
        <location evidence="1">Membrane</location>
    </subcellularLocation>
</comment>
<dbReference type="Pfam" id="PF03924">
    <property type="entry name" value="CHASE"/>
    <property type="match status" value="1"/>
</dbReference>
<dbReference type="InterPro" id="IPR029787">
    <property type="entry name" value="Nucleotide_cyclase"/>
</dbReference>
<keyword evidence="3 5" id="KW-1133">Transmembrane helix</keyword>
<dbReference type="InterPro" id="IPR042240">
    <property type="entry name" value="CHASE_sf"/>
</dbReference>
<dbReference type="InterPro" id="IPR043128">
    <property type="entry name" value="Rev_trsase/Diguanyl_cyclase"/>
</dbReference>
<dbReference type="Pfam" id="PF00563">
    <property type="entry name" value="EAL"/>
    <property type="match status" value="1"/>
</dbReference>
<dbReference type="InterPro" id="IPR013655">
    <property type="entry name" value="PAS_fold_3"/>
</dbReference>
<proteinExistence type="predicted"/>
<dbReference type="SUPFAM" id="SSF141868">
    <property type="entry name" value="EAL domain-like"/>
    <property type="match status" value="1"/>
</dbReference>
<dbReference type="SMART" id="SM01079">
    <property type="entry name" value="CHASE"/>
    <property type="match status" value="1"/>
</dbReference>
<dbReference type="Proteomes" id="UP000182800">
    <property type="component" value="Unassembled WGS sequence"/>
</dbReference>
<dbReference type="PROSITE" id="PS50839">
    <property type="entry name" value="CHASE"/>
    <property type="match status" value="1"/>
</dbReference>
<dbReference type="CDD" id="cd01949">
    <property type="entry name" value="GGDEF"/>
    <property type="match status" value="1"/>
</dbReference>
<dbReference type="EMBL" id="FMBM01000001">
    <property type="protein sequence ID" value="SCC78127.1"/>
    <property type="molecule type" value="Genomic_DNA"/>
</dbReference>
<dbReference type="CDD" id="cd01948">
    <property type="entry name" value="EAL"/>
    <property type="match status" value="1"/>
</dbReference>
<evidence type="ECO:0000256" key="1">
    <source>
        <dbReference type="ARBA" id="ARBA00004370"/>
    </source>
</evidence>
<evidence type="ECO:0000259" key="9">
    <source>
        <dbReference type="PROSITE" id="PS50887"/>
    </source>
</evidence>
<evidence type="ECO:0000313" key="10">
    <source>
        <dbReference type="EMBL" id="SCC78127.1"/>
    </source>
</evidence>
<evidence type="ECO:0000256" key="3">
    <source>
        <dbReference type="ARBA" id="ARBA00022989"/>
    </source>
</evidence>
<keyword evidence="2 5" id="KW-0812">Transmembrane</keyword>
<feature type="domain" description="EAL" evidence="8">
    <location>
        <begin position="649"/>
        <end position="900"/>
    </location>
</feature>
<dbReference type="Gene3D" id="3.30.70.270">
    <property type="match status" value="1"/>
</dbReference>
<dbReference type="PROSITE" id="PS50113">
    <property type="entry name" value="PAC"/>
    <property type="match status" value="1"/>
</dbReference>
<dbReference type="RefSeq" id="WP_338056779.1">
    <property type="nucleotide sequence ID" value="NZ_FMBM01000001.1"/>
</dbReference>
<name>A0ABY0K414_9HYPH</name>
<dbReference type="SUPFAM" id="SSF55785">
    <property type="entry name" value="PYP-like sensor domain (PAS domain)"/>
    <property type="match status" value="1"/>
</dbReference>